<accession>A0A934MEP8</accession>
<comment type="caution">
    <text evidence="1">The sequence shown here is derived from an EMBL/GenBank/DDBJ whole genome shotgun (WGS) entry which is preliminary data.</text>
</comment>
<evidence type="ECO:0000313" key="2">
    <source>
        <dbReference type="Proteomes" id="UP000642488"/>
    </source>
</evidence>
<reference evidence="1" key="1">
    <citation type="submission" date="2020-12" db="EMBL/GenBank/DDBJ databases">
        <title>Bacterial taxonomy.</title>
        <authorList>
            <person name="Pan X."/>
        </authorList>
    </citation>
    <scope>NUCLEOTIDE SEQUENCE</scope>
    <source>
        <strain evidence="1">KCTC 52957</strain>
    </source>
</reference>
<protein>
    <submittedName>
        <fullName evidence="1">Uncharacterized protein</fullName>
    </submittedName>
</protein>
<dbReference type="RefSeq" id="WP_198916841.1">
    <property type="nucleotide sequence ID" value="NZ_JAEKPD010000013.1"/>
</dbReference>
<name>A0A934MEP8_9RHOB</name>
<dbReference type="EMBL" id="JAEKPD010000013">
    <property type="protein sequence ID" value="MBJ3763666.1"/>
    <property type="molecule type" value="Genomic_DNA"/>
</dbReference>
<gene>
    <name evidence="1" type="ORF">ILP92_12990</name>
</gene>
<proteinExistence type="predicted"/>
<dbReference type="AlphaFoldDB" id="A0A934MEP8"/>
<evidence type="ECO:0000313" key="1">
    <source>
        <dbReference type="EMBL" id="MBJ3763666.1"/>
    </source>
</evidence>
<sequence length="158" mass="17739">MIDWGHAAYDPGPEHHIALCLSWIRTDKVIALTERYFDSEIPEEKASRPETGLGRLNDTIRARYPTLTDRDFETQNLIFIAIVKPSLCDGANRTLFQDDPGDPKIVAGVEWREEHKIVGGDGRLEDAADFAVQHRDRLVLGLDAVEDAYLLGIDLAQL</sequence>
<dbReference type="Proteomes" id="UP000642488">
    <property type="component" value="Unassembled WGS sequence"/>
</dbReference>
<organism evidence="1 2">
    <name type="scientific">Palleronia pontilimi</name>
    <dbReference type="NCBI Taxonomy" id="1964209"/>
    <lineage>
        <taxon>Bacteria</taxon>
        <taxon>Pseudomonadati</taxon>
        <taxon>Pseudomonadota</taxon>
        <taxon>Alphaproteobacteria</taxon>
        <taxon>Rhodobacterales</taxon>
        <taxon>Roseobacteraceae</taxon>
        <taxon>Palleronia</taxon>
    </lineage>
</organism>
<keyword evidence="2" id="KW-1185">Reference proteome</keyword>